<dbReference type="InterPro" id="IPR003713">
    <property type="entry name" value="FliS"/>
</dbReference>
<dbReference type="RefSeq" id="WP_387993874.1">
    <property type="nucleotide sequence ID" value="NZ_JBHSGR010000033.1"/>
</dbReference>
<evidence type="ECO:0000313" key="6">
    <source>
        <dbReference type="EMBL" id="MFC4695993.1"/>
    </source>
</evidence>
<keyword evidence="4" id="KW-1005">Bacterial flagellum biogenesis</keyword>
<dbReference type="NCBIfam" id="TIGR00208">
    <property type="entry name" value="fliS"/>
    <property type="match status" value="1"/>
</dbReference>
<keyword evidence="6" id="KW-0969">Cilium</keyword>
<comment type="caution">
    <text evidence="6">The sequence shown here is derived from an EMBL/GenBank/DDBJ whole genome shotgun (WGS) entry which is preliminary data.</text>
</comment>
<dbReference type="InterPro" id="IPR036584">
    <property type="entry name" value="FliS_sf"/>
</dbReference>
<keyword evidence="6" id="KW-0282">Flagellum</keyword>
<keyword evidence="3" id="KW-0963">Cytoplasm</keyword>
<keyword evidence="6" id="KW-0966">Cell projection</keyword>
<dbReference type="SUPFAM" id="SSF101116">
    <property type="entry name" value="Flagellar export chaperone FliS"/>
    <property type="match status" value="1"/>
</dbReference>
<keyword evidence="5" id="KW-0143">Chaperone</keyword>
<gene>
    <name evidence="6" type="primary">fliS</name>
    <name evidence="6" type="ORF">ACFO3M_21515</name>
</gene>
<evidence type="ECO:0000256" key="4">
    <source>
        <dbReference type="ARBA" id="ARBA00022795"/>
    </source>
</evidence>
<evidence type="ECO:0000256" key="5">
    <source>
        <dbReference type="ARBA" id="ARBA00023186"/>
    </source>
</evidence>
<dbReference type="Pfam" id="PF02561">
    <property type="entry name" value="FliS"/>
    <property type="match status" value="1"/>
</dbReference>
<dbReference type="EMBL" id="JBHSGR010000033">
    <property type="protein sequence ID" value="MFC4695993.1"/>
    <property type="molecule type" value="Genomic_DNA"/>
</dbReference>
<evidence type="ECO:0000256" key="3">
    <source>
        <dbReference type="ARBA" id="ARBA00022490"/>
    </source>
</evidence>
<dbReference type="Gene3D" id="1.20.120.340">
    <property type="entry name" value="Flagellar protein FliS"/>
    <property type="match status" value="1"/>
</dbReference>
<name>A0ABV9LP95_9ACTN</name>
<evidence type="ECO:0000256" key="2">
    <source>
        <dbReference type="ARBA" id="ARBA00008787"/>
    </source>
</evidence>
<dbReference type="Proteomes" id="UP001596025">
    <property type="component" value="Unassembled WGS sequence"/>
</dbReference>
<comment type="similarity">
    <text evidence="2">Belongs to the FliS family.</text>
</comment>
<dbReference type="CDD" id="cd16098">
    <property type="entry name" value="FliS"/>
    <property type="match status" value="1"/>
</dbReference>
<comment type="subcellular location">
    <subcellularLocation>
        <location evidence="1">Cytoplasm</location>
        <location evidence="1">Cytosol</location>
    </subcellularLocation>
</comment>
<evidence type="ECO:0000313" key="7">
    <source>
        <dbReference type="Proteomes" id="UP001596025"/>
    </source>
</evidence>
<proteinExistence type="inferred from homology"/>
<protein>
    <submittedName>
        <fullName evidence="6">Flagellar export chaperone FliS</fullName>
    </submittedName>
</protein>
<dbReference type="PANTHER" id="PTHR34773:SF1">
    <property type="entry name" value="FLAGELLAR SECRETION CHAPERONE FLIS"/>
    <property type="match status" value="1"/>
</dbReference>
<sequence>MSTAAALRARYVGDSVATASPQQLLVMLYDRLALDLERAASALATGDRRTAGTQLTHAQDVVFELRASLRVDAWEGGPRLAALYSWLITELVQANVKGDRNRVESCLRVVEPLRDAWRQAAASLAGTA</sequence>
<dbReference type="PANTHER" id="PTHR34773">
    <property type="entry name" value="FLAGELLAR SECRETION CHAPERONE FLIS"/>
    <property type="match status" value="1"/>
</dbReference>
<keyword evidence="7" id="KW-1185">Reference proteome</keyword>
<organism evidence="6 7">
    <name type="scientific">Geodermatophilus arenarius</name>
    <dbReference type="NCBI Taxonomy" id="1137990"/>
    <lineage>
        <taxon>Bacteria</taxon>
        <taxon>Bacillati</taxon>
        <taxon>Actinomycetota</taxon>
        <taxon>Actinomycetes</taxon>
        <taxon>Geodermatophilales</taxon>
        <taxon>Geodermatophilaceae</taxon>
        <taxon>Geodermatophilus</taxon>
    </lineage>
</organism>
<accession>A0ABV9LP95</accession>
<evidence type="ECO:0000256" key="1">
    <source>
        <dbReference type="ARBA" id="ARBA00004514"/>
    </source>
</evidence>
<reference evidence="7" key="1">
    <citation type="journal article" date="2019" name="Int. J. Syst. Evol. Microbiol.">
        <title>The Global Catalogue of Microorganisms (GCM) 10K type strain sequencing project: providing services to taxonomists for standard genome sequencing and annotation.</title>
        <authorList>
            <consortium name="The Broad Institute Genomics Platform"/>
            <consortium name="The Broad Institute Genome Sequencing Center for Infectious Disease"/>
            <person name="Wu L."/>
            <person name="Ma J."/>
        </authorList>
    </citation>
    <scope>NUCLEOTIDE SEQUENCE [LARGE SCALE GENOMIC DNA]</scope>
    <source>
        <strain evidence="7">CCUG 62763</strain>
    </source>
</reference>